<accession>A0ABU5EG83</accession>
<proteinExistence type="predicted"/>
<evidence type="ECO:0000313" key="2">
    <source>
        <dbReference type="Proteomes" id="UP001279642"/>
    </source>
</evidence>
<dbReference type="PIRSF" id="PIRSF020565">
    <property type="entry name" value="3Ho_Ac_ACP_DH_prd"/>
    <property type="match status" value="1"/>
</dbReference>
<keyword evidence="2" id="KW-1185">Reference proteome</keyword>
<organism evidence="1 2">
    <name type="scientific">Dongia soli</name>
    <dbReference type="NCBI Taxonomy" id="600628"/>
    <lineage>
        <taxon>Bacteria</taxon>
        <taxon>Pseudomonadati</taxon>
        <taxon>Pseudomonadota</taxon>
        <taxon>Alphaproteobacteria</taxon>
        <taxon>Rhodospirillales</taxon>
        <taxon>Dongiaceae</taxon>
        <taxon>Dongia</taxon>
    </lineage>
</organism>
<dbReference type="InterPro" id="IPR016776">
    <property type="entry name" value="ApeP-like_dehydratase"/>
</dbReference>
<gene>
    <name evidence="1" type="ORF">SMD27_20420</name>
</gene>
<name>A0ABU5EG83_9PROT</name>
<protein>
    <recommendedName>
        <fullName evidence="3">3-hydroxylacyl-ACP dehydratase</fullName>
    </recommendedName>
</protein>
<dbReference type="RefSeq" id="WP_320510292.1">
    <property type="nucleotide sequence ID" value="NZ_JAXCLW010000008.1"/>
</dbReference>
<dbReference type="Pfam" id="PF22817">
    <property type="entry name" value="ApeP-like"/>
    <property type="match status" value="1"/>
</dbReference>
<evidence type="ECO:0000313" key="1">
    <source>
        <dbReference type="EMBL" id="MDY0885218.1"/>
    </source>
</evidence>
<dbReference type="EMBL" id="JAXCLW010000008">
    <property type="protein sequence ID" value="MDY0885218.1"/>
    <property type="molecule type" value="Genomic_DNA"/>
</dbReference>
<dbReference type="Proteomes" id="UP001279642">
    <property type="component" value="Unassembled WGS sequence"/>
</dbReference>
<reference evidence="1 2" key="1">
    <citation type="journal article" date="2016" name="Antonie Van Leeuwenhoek">
        <title>Dongia soli sp. nov., isolated from soil from Dokdo, Korea.</title>
        <authorList>
            <person name="Kim D.U."/>
            <person name="Lee H."/>
            <person name="Kim H."/>
            <person name="Kim S.G."/>
            <person name="Ka J.O."/>
        </authorList>
    </citation>
    <scope>NUCLEOTIDE SEQUENCE [LARGE SCALE GENOMIC DNA]</scope>
    <source>
        <strain evidence="1 2">D78</strain>
    </source>
</reference>
<dbReference type="Gene3D" id="3.10.129.10">
    <property type="entry name" value="Hotdog Thioesterase"/>
    <property type="match status" value="1"/>
</dbReference>
<dbReference type="InterPro" id="IPR029069">
    <property type="entry name" value="HotDog_dom_sf"/>
</dbReference>
<sequence length="156" mass="17156">MAPKDYPIESLLPHARPMILLDRVIERDSNQLIAEVMVRPGIPFFRPDKGIAAHVAVEWMAQACGAYVGARTLDAGMPVRVGFLLGTRDFNCRIAWFESGNILTVSTVLTYRQEDVAVFDCKVSRQDQVVAAAQLTVFQPADMAALLASQGIAHEK</sequence>
<evidence type="ECO:0008006" key="3">
    <source>
        <dbReference type="Google" id="ProtNLM"/>
    </source>
</evidence>
<dbReference type="SUPFAM" id="SSF54637">
    <property type="entry name" value="Thioesterase/thiol ester dehydrase-isomerase"/>
    <property type="match status" value="1"/>
</dbReference>
<comment type="caution">
    <text evidence="1">The sequence shown here is derived from an EMBL/GenBank/DDBJ whole genome shotgun (WGS) entry which is preliminary data.</text>
</comment>